<name>F8NS70_SERL9</name>
<organism>
    <name type="scientific">Serpula lacrymans var. lacrymans (strain S7.9)</name>
    <name type="common">Dry rot fungus</name>
    <dbReference type="NCBI Taxonomy" id="578457"/>
    <lineage>
        <taxon>Eukaryota</taxon>
        <taxon>Fungi</taxon>
        <taxon>Dikarya</taxon>
        <taxon>Basidiomycota</taxon>
        <taxon>Agaricomycotina</taxon>
        <taxon>Agaricomycetes</taxon>
        <taxon>Agaricomycetidae</taxon>
        <taxon>Boletales</taxon>
        <taxon>Coniophorineae</taxon>
        <taxon>Serpulaceae</taxon>
        <taxon>Serpula</taxon>
    </lineage>
</organism>
<feature type="non-terminal residue" evidence="1">
    <location>
        <position position="1"/>
    </location>
</feature>
<proteinExistence type="predicted"/>
<protein>
    <submittedName>
        <fullName evidence="1">Uncharacterized protein</fullName>
    </submittedName>
</protein>
<gene>
    <name evidence="1" type="ORF">SERLADRAFT_386201</name>
</gene>
<feature type="non-terminal residue" evidence="1">
    <location>
        <position position="59"/>
    </location>
</feature>
<dbReference type="Proteomes" id="UP000008064">
    <property type="component" value="Unassembled WGS sequence"/>
</dbReference>
<sequence>IWVLHHPYPTNLPQARSNRRSTSLVTGFSAPKNTRFLVRRQGKTSHSAKLLRLVNELAL</sequence>
<dbReference type="EMBL" id="GL945432">
    <property type="protein sequence ID" value="EGO26901.1"/>
    <property type="molecule type" value="Genomic_DNA"/>
</dbReference>
<dbReference type="KEGG" id="sla:SERLADRAFT_386201"/>
<dbReference type="HOGENOM" id="CLU_2967516_0_0_1"/>
<dbReference type="RefSeq" id="XP_007317074.1">
    <property type="nucleotide sequence ID" value="XM_007317012.1"/>
</dbReference>
<reference evidence="1" key="1">
    <citation type="submission" date="2011-04" db="EMBL/GenBank/DDBJ databases">
        <title>Evolution of plant cell wall degrading machinery underlies the functional diversity of forest fungi.</title>
        <authorList>
            <consortium name="US DOE Joint Genome Institute (JGI-PGF)"/>
            <person name="Eastwood D.C."/>
            <person name="Floudas D."/>
            <person name="Binder M."/>
            <person name="Majcherczyk A."/>
            <person name="Schneider P."/>
            <person name="Aerts A."/>
            <person name="Asiegbu F.O."/>
            <person name="Baker S.E."/>
            <person name="Barry K."/>
            <person name="Bendiksby M."/>
            <person name="Blumentritt M."/>
            <person name="Coutinho P.M."/>
            <person name="Cullen D."/>
            <person name="Cullen D."/>
            <person name="Gathman A."/>
            <person name="Goodell B."/>
            <person name="Henrissat B."/>
            <person name="Ihrmark K."/>
            <person name="Kauserud H."/>
            <person name="Kohler A."/>
            <person name="LaButti K."/>
            <person name="Lapidus A."/>
            <person name="Lavin J.L."/>
            <person name="Lee Y.-H."/>
            <person name="Lindquist E."/>
            <person name="Lilly W."/>
            <person name="Lucas S."/>
            <person name="Morin E."/>
            <person name="Murat C."/>
            <person name="Oguiza J.A."/>
            <person name="Park J."/>
            <person name="Pisabarro A.G."/>
            <person name="Riley R."/>
            <person name="Rosling A."/>
            <person name="Salamov A."/>
            <person name="Schmidt O."/>
            <person name="Schmutz J."/>
            <person name="Skrede I."/>
            <person name="Stenlid J."/>
            <person name="Wiebenga A."/>
            <person name="Xie X."/>
            <person name="Kues U."/>
            <person name="Hibbett D.S."/>
            <person name="Hoffmeister D."/>
            <person name="Hogberg N."/>
            <person name="Martin F."/>
            <person name="Grigoriev I.V."/>
            <person name="Watkinson S.C."/>
        </authorList>
    </citation>
    <scope>NUCLEOTIDE SEQUENCE</scope>
    <source>
        <strain evidence="1">S7.9</strain>
    </source>
</reference>
<accession>F8NS70</accession>
<dbReference type="GeneID" id="18811196"/>
<dbReference type="AlphaFoldDB" id="F8NS70"/>
<evidence type="ECO:0000313" key="1">
    <source>
        <dbReference type="EMBL" id="EGO26901.1"/>
    </source>
</evidence>